<proteinExistence type="predicted"/>
<dbReference type="EMBL" id="BARS01034294">
    <property type="protein sequence ID" value="GAG20626.1"/>
    <property type="molecule type" value="Genomic_DNA"/>
</dbReference>
<dbReference type="Gene3D" id="3.40.50.2000">
    <property type="entry name" value="Glycogen Phosphorylase B"/>
    <property type="match status" value="1"/>
</dbReference>
<dbReference type="AlphaFoldDB" id="X0X6M2"/>
<feature type="non-terminal residue" evidence="3">
    <location>
        <position position="260"/>
    </location>
</feature>
<feature type="non-terminal residue" evidence="3">
    <location>
        <position position="1"/>
    </location>
</feature>
<feature type="transmembrane region" description="Helical" evidence="1">
    <location>
        <begin position="110"/>
        <end position="128"/>
    </location>
</feature>
<name>X0X6M2_9ZZZZ</name>
<evidence type="ECO:0000256" key="1">
    <source>
        <dbReference type="SAM" id="Phobius"/>
    </source>
</evidence>
<comment type="caution">
    <text evidence="3">The sequence shown here is derived from an EMBL/GenBank/DDBJ whole genome shotgun (WGS) entry which is preliminary data.</text>
</comment>
<dbReference type="InterPro" id="IPR028098">
    <property type="entry name" value="Glyco_trans_4-like_N"/>
</dbReference>
<accession>X0X6M2</accession>
<organism evidence="3">
    <name type="scientific">marine sediment metagenome</name>
    <dbReference type="NCBI Taxonomy" id="412755"/>
    <lineage>
        <taxon>unclassified sequences</taxon>
        <taxon>metagenomes</taxon>
        <taxon>ecological metagenomes</taxon>
    </lineage>
</organism>
<keyword evidence="1" id="KW-1133">Transmembrane helix</keyword>
<keyword evidence="1" id="KW-0472">Membrane</keyword>
<dbReference type="SUPFAM" id="SSF53756">
    <property type="entry name" value="UDP-Glycosyltransferase/glycogen phosphorylase"/>
    <property type="match status" value="1"/>
</dbReference>
<evidence type="ECO:0000313" key="3">
    <source>
        <dbReference type="EMBL" id="GAG20626.1"/>
    </source>
</evidence>
<reference evidence="3" key="1">
    <citation type="journal article" date="2014" name="Front. Microbiol.">
        <title>High frequency of phylogenetically diverse reductive dehalogenase-homologous genes in deep subseafloor sedimentary metagenomes.</title>
        <authorList>
            <person name="Kawai M."/>
            <person name="Futagami T."/>
            <person name="Toyoda A."/>
            <person name="Takaki Y."/>
            <person name="Nishi S."/>
            <person name="Hori S."/>
            <person name="Arai W."/>
            <person name="Tsubouchi T."/>
            <person name="Morono Y."/>
            <person name="Uchiyama I."/>
            <person name="Ito T."/>
            <person name="Fujiyama A."/>
            <person name="Inagaki F."/>
            <person name="Takami H."/>
        </authorList>
    </citation>
    <scope>NUCLEOTIDE SEQUENCE</scope>
    <source>
        <strain evidence="3">Expedition CK06-06</strain>
    </source>
</reference>
<feature type="domain" description="Glycosyltransferase subfamily 4-like N-terminal" evidence="2">
    <location>
        <begin position="38"/>
        <end position="230"/>
    </location>
</feature>
<gene>
    <name evidence="3" type="ORF">S01H1_53000</name>
</gene>
<keyword evidence="1" id="KW-0812">Transmembrane</keyword>
<protein>
    <recommendedName>
        <fullName evidence="2">Glycosyltransferase subfamily 4-like N-terminal domain-containing protein</fullName>
    </recommendedName>
</protein>
<sequence>HRLKRRNTLADVIHILHLSALPVWSMNGKGGMPSLEETLKGHVRAGYEVILILPEYHPYDEENTRLRPPADGRYDTYIASCPWLPWAKRVRFFAKRHVGDGNATWLVNWILNRVVLVLITWSLFAAAVRVRWRHKRRFDLVYAHNEYAALAGYLVRVFYRVPNVTRLYGTFLADLMDKPLVWLRYTTSWLGYKVPHSLLICANDGTRGDEVARRLGIDLERFRFWQNGVDRPEWPADVTRQWAQSVAPAHLQGDSKWVFT</sequence>
<dbReference type="Pfam" id="PF13439">
    <property type="entry name" value="Glyco_transf_4"/>
    <property type="match status" value="1"/>
</dbReference>
<evidence type="ECO:0000259" key="2">
    <source>
        <dbReference type="Pfam" id="PF13439"/>
    </source>
</evidence>